<evidence type="ECO:0000256" key="1">
    <source>
        <dbReference type="ARBA" id="ARBA00022737"/>
    </source>
</evidence>
<keyword evidence="1" id="KW-0677">Repeat</keyword>
<evidence type="ECO:0000256" key="3">
    <source>
        <dbReference type="PROSITE-ProRule" id="PRU00339"/>
    </source>
</evidence>
<dbReference type="Gene3D" id="1.25.40.10">
    <property type="entry name" value="Tetratricopeptide repeat domain"/>
    <property type="match status" value="4"/>
</dbReference>
<keyword evidence="4" id="KW-0175">Coiled coil</keyword>
<dbReference type="GO" id="GO:0016593">
    <property type="term" value="C:Cdc73/Paf1 complex"/>
    <property type="evidence" value="ECO:0007669"/>
    <property type="project" value="TreeGrafter"/>
</dbReference>
<dbReference type="InterPro" id="IPR031101">
    <property type="entry name" value="Ctr9"/>
</dbReference>
<dbReference type="AlphaFoldDB" id="A0A1V2LLL5"/>
<dbReference type="PANTHER" id="PTHR14027">
    <property type="entry name" value="RNA POLYMERASE-ASSOCIATED PROTEIN CTR9"/>
    <property type="match status" value="1"/>
</dbReference>
<feature type="compositionally biased region" description="Basic and acidic residues" evidence="5">
    <location>
        <begin position="1010"/>
        <end position="1020"/>
    </location>
</feature>
<dbReference type="InterPro" id="IPR019734">
    <property type="entry name" value="TPR_rpt"/>
</dbReference>
<evidence type="ECO:0000256" key="2">
    <source>
        <dbReference type="ARBA" id="ARBA00022803"/>
    </source>
</evidence>
<accession>A0A1V2LLL5</accession>
<sequence>MGSQLTEPAVIKGDFEASLQADFYLDQIKDDKLREKFTSTTIAIPLREEGEEVVIDTANDLPEDSNELCLLLSNEECPAEYWMLVSQAYANLGKITEATAVIEEALKTPHLANSSLNDVSELKCFAAWLHILKADLFDDSKVFELANTEIKDSMKTNKSANNDCNILAEAVLSLTSKQNKGKRTKFEKESRNFDILLQNNPRNCLALLGKGKLYLYRQNYLAALKVFQKVLQLNPLLRPDPRIGIGLCYWFLDRKDLANQAWQNSIQVNPEKNLEAKILISIAKFDDCFLNSTSDENFKAKYVEAMSFAKASYKEDPNNQVIHIILASYYYSRGDVETVKAICDKIINNTNVTNFIKSEALFWMARCKLLTGDVLQAQKMFSDSIKLNDNNSLARVGYSQCLVLRGELNDAIRALEKVQELNSRILEVTYALGMLYSKIEKFKKKAITYLEKYVKLADDQNEAVSISALITLSSLYQESDLSKSLEYIMKAKDEELMSGKTEEEVSAILFNNLGVFSLLENHVGDAEEYFRKALKNVESQNSKEPLITDALKITLNYNVARAEESTNDPVKIKDAMDIYNKIIERCPHYVSAKIRWLTIACLSEDRNVNEEVQRLLEAESDDLEVRSFYGWYIKKFGSKHGLVTDKKDSESEHHRETLTKYTSHDCYALISMANIYCTLAREVKDQQKKDAYYVRAAQLYQKVLNLDPKNAYAAQGIAIIFAEKKQNGLALEIFRKVRDSLNDITVYLNLGHCLLDLKQFTKAIENYELALTRFTDGNDARLLNYFARAWLLRGLSEKNIDCFKKAFEYADRSFKLNPIPAYKFNLTYIEFQLADFIKKLPPNKRTMEDLEKSIKGLENAIVVLNDMAADSKVHPPYPTEDLKLRASMGNTLLKQLEKSLEEQKSHEQGFESRLREAKKIKQEEDRLKEEARLKQEEERKQAEAKLIAERKALEQQQQEWNLLRLEEEKDMKDQLEKSPEPKEKKKRGRKKKDVNDESDAPAAKKKKVHQKDSKLSREFIDDSDEDAEYSEALNDDYDDGGDIEEAEAQNSDSDDDETEKLKRTKSKIIDDEDEDEDGHDGSIENGTPHRSENVKEANHADVGDGDDDGLF</sequence>
<keyword evidence="2 3" id="KW-0802">TPR repeat</keyword>
<feature type="region of interest" description="Disordered" evidence="5">
    <location>
        <begin position="964"/>
        <end position="1111"/>
    </location>
</feature>
<comment type="caution">
    <text evidence="6">The sequence shown here is derived from an EMBL/GenBank/DDBJ whole genome shotgun (WGS) entry which is preliminary data.</text>
</comment>
<dbReference type="Proteomes" id="UP000189274">
    <property type="component" value="Unassembled WGS sequence"/>
</dbReference>
<feature type="compositionally biased region" description="Acidic residues" evidence="5">
    <location>
        <begin position="1021"/>
        <end position="1058"/>
    </location>
</feature>
<dbReference type="Pfam" id="PF13181">
    <property type="entry name" value="TPR_8"/>
    <property type="match status" value="2"/>
</dbReference>
<dbReference type="InterPro" id="IPR011990">
    <property type="entry name" value="TPR-like_helical_dom_sf"/>
</dbReference>
<feature type="compositionally biased region" description="Basic and acidic residues" evidence="5">
    <location>
        <begin position="1079"/>
        <end position="1102"/>
    </location>
</feature>
<dbReference type="GO" id="GO:0006368">
    <property type="term" value="P:transcription elongation by RNA polymerase II"/>
    <property type="evidence" value="ECO:0007669"/>
    <property type="project" value="TreeGrafter"/>
</dbReference>
<feature type="compositionally biased region" description="Basic and acidic residues" evidence="5">
    <location>
        <begin position="964"/>
        <end position="983"/>
    </location>
</feature>
<reference evidence="7" key="1">
    <citation type="journal article" date="2017" name="Genome Announc.">
        <title>Genome sequences of Cyberlindnera fabianii 65, Pichia kudriavzevii 129, and Saccharomyces cerevisiae 131 isolated from fermented masau fruits in Zimbabwe.</title>
        <authorList>
            <person name="van Rijswijck I.M.H."/>
            <person name="Derks M.F.L."/>
            <person name="Abee T."/>
            <person name="de Ridder D."/>
            <person name="Smid E.J."/>
        </authorList>
    </citation>
    <scope>NUCLEOTIDE SEQUENCE [LARGE SCALE GENOMIC DNA]</scope>
    <source>
        <strain evidence="7">129</strain>
    </source>
</reference>
<feature type="coiled-coil region" evidence="4">
    <location>
        <begin position="893"/>
        <end position="959"/>
    </location>
</feature>
<dbReference type="VEuPathDB" id="FungiDB:C5L36_0C05760"/>
<dbReference type="SUPFAM" id="SSF48452">
    <property type="entry name" value="TPR-like"/>
    <property type="match status" value="2"/>
</dbReference>
<evidence type="ECO:0000313" key="6">
    <source>
        <dbReference type="EMBL" id="ONH73910.1"/>
    </source>
</evidence>
<dbReference type="PANTHER" id="PTHR14027:SF2">
    <property type="entry name" value="RNA POLYMERASE-ASSOCIATED PROTEIN CTR9 HOMOLOG"/>
    <property type="match status" value="1"/>
</dbReference>
<gene>
    <name evidence="6" type="ORF">BOH78_2745</name>
</gene>
<evidence type="ECO:0000256" key="5">
    <source>
        <dbReference type="SAM" id="MobiDB-lite"/>
    </source>
</evidence>
<dbReference type="GO" id="GO:0000993">
    <property type="term" value="F:RNA polymerase II complex binding"/>
    <property type="evidence" value="ECO:0007669"/>
    <property type="project" value="TreeGrafter"/>
</dbReference>
<dbReference type="EMBL" id="MQVM01000012">
    <property type="protein sequence ID" value="ONH73910.1"/>
    <property type="molecule type" value="Genomic_DNA"/>
</dbReference>
<feature type="repeat" description="TPR" evidence="3">
    <location>
        <begin position="204"/>
        <end position="237"/>
    </location>
</feature>
<dbReference type="SMART" id="SM00028">
    <property type="entry name" value="TPR"/>
    <property type="match status" value="10"/>
</dbReference>
<dbReference type="GO" id="GO:0006355">
    <property type="term" value="P:regulation of DNA-templated transcription"/>
    <property type="evidence" value="ECO:0007669"/>
    <property type="project" value="InterPro"/>
</dbReference>
<evidence type="ECO:0000313" key="7">
    <source>
        <dbReference type="Proteomes" id="UP000189274"/>
    </source>
</evidence>
<evidence type="ECO:0000256" key="4">
    <source>
        <dbReference type="SAM" id="Coils"/>
    </source>
</evidence>
<dbReference type="PROSITE" id="PS50005">
    <property type="entry name" value="TPR"/>
    <property type="match status" value="2"/>
</dbReference>
<name>A0A1V2LLL5_PICKU</name>
<organism evidence="6 7">
    <name type="scientific">Pichia kudriavzevii</name>
    <name type="common">Yeast</name>
    <name type="synonym">Issatchenkia orientalis</name>
    <dbReference type="NCBI Taxonomy" id="4909"/>
    <lineage>
        <taxon>Eukaryota</taxon>
        <taxon>Fungi</taxon>
        <taxon>Dikarya</taxon>
        <taxon>Ascomycota</taxon>
        <taxon>Saccharomycotina</taxon>
        <taxon>Pichiomycetes</taxon>
        <taxon>Pichiales</taxon>
        <taxon>Pichiaceae</taxon>
        <taxon>Pichia</taxon>
    </lineage>
</organism>
<feature type="repeat" description="TPR" evidence="3">
    <location>
        <begin position="744"/>
        <end position="777"/>
    </location>
</feature>
<proteinExistence type="predicted"/>
<protein>
    <submittedName>
        <fullName evidence="6">RNA polymerase-associated protein CTR9</fullName>
    </submittedName>
</protein>